<evidence type="ECO:0000313" key="3">
    <source>
        <dbReference type="Proteomes" id="UP000485058"/>
    </source>
</evidence>
<evidence type="ECO:0000313" key="2">
    <source>
        <dbReference type="EMBL" id="GFH06109.1"/>
    </source>
</evidence>
<accession>A0A699YJJ3</accession>
<dbReference type="Proteomes" id="UP000485058">
    <property type="component" value="Unassembled WGS sequence"/>
</dbReference>
<organism evidence="2 3">
    <name type="scientific">Haematococcus lacustris</name>
    <name type="common">Green alga</name>
    <name type="synonym">Haematococcus pluvialis</name>
    <dbReference type="NCBI Taxonomy" id="44745"/>
    <lineage>
        <taxon>Eukaryota</taxon>
        <taxon>Viridiplantae</taxon>
        <taxon>Chlorophyta</taxon>
        <taxon>core chlorophytes</taxon>
        <taxon>Chlorophyceae</taxon>
        <taxon>CS clade</taxon>
        <taxon>Chlamydomonadales</taxon>
        <taxon>Haematococcaceae</taxon>
        <taxon>Haematococcus</taxon>
    </lineage>
</organism>
<feature type="non-terminal residue" evidence="2">
    <location>
        <position position="76"/>
    </location>
</feature>
<dbReference type="AlphaFoldDB" id="A0A699YJJ3"/>
<keyword evidence="1" id="KW-0175">Coiled coil</keyword>
<protein>
    <submittedName>
        <fullName evidence="2">Uncharacterized protein</fullName>
    </submittedName>
</protein>
<feature type="coiled-coil region" evidence="1">
    <location>
        <begin position="1"/>
        <end position="63"/>
    </location>
</feature>
<proteinExistence type="predicted"/>
<comment type="caution">
    <text evidence="2">The sequence shown here is derived from an EMBL/GenBank/DDBJ whole genome shotgun (WGS) entry which is preliminary data.</text>
</comment>
<dbReference type="EMBL" id="BLLF01000022">
    <property type="protein sequence ID" value="GFH06109.1"/>
    <property type="molecule type" value="Genomic_DNA"/>
</dbReference>
<name>A0A699YJJ3_HAELA</name>
<reference evidence="2 3" key="1">
    <citation type="submission" date="2020-02" db="EMBL/GenBank/DDBJ databases">
        <title>Draft genome sequence of Haematococcus lacustris strain NIES-144.</title>
        <authorList>
            <person name="Morimoto D."/>
            <person name="Nakagawa S."/>
            <person name="Yoshida T."/>
            <person name="Sawayama S."/>
        </authorList>
    </citation>
    <scope>NUCLEOTIDE SEQUENCE [LARGE SCALE GENOMIC DNA]</scope>
    <source>
        <strain evidence="2 3">NIES-144</strain>
    </source>
</reference>
<gene>
    <name evidence="2" type="ORF">HaLaN_00684</name>
</gene>
<feature type="non-terminal residue" evidence="2">
    <location>
        <position position="1"/>
    </location>
</feature>
<keyword evidence="3" id="KW-1185">Reference proteome</keyword>
<evidence type="ECO:0000256" key="1">
    <source>
        <dbReference type="SAM" id="Coils"/>
    </source>
</evidence>
<sequence>VQSLQGENAALRSRLRAVEDAASEALGELEDCQERVAVERAARAALELDLKHLRGQFQHLEQAVAERRSEEEQALQ</sequence>